<dbReference type="Proteomes" id="UP000799302">
    <property type="component" value="Unassembled WGS sequence"/>
</dbReference>
<feature type="region of interest" description="Disordered" evidence="1">
    <location>
        <begin position="322"/>
        <end position="347"/>
    </location>
</feature>
<dbReference type="OrthoDB" id="27214at2759"/>
<keyword evidence="2" id="KW-0732">Signal</keyword>
<gene>
    <name evidence="5" type="ORF">BT63DRAFT_413514</name>
</gene>
<dbReference type="InterPro" id="IPR005151">
    <property type="entry name" value="Tail-specific_protease"/>
</dbReference>
<name>A0A6A6UA28_9PEZI</name>
<reference evidence="5" key="1">
    <citation type="journal article" date="2020" name="Stud. Mycol.">
        <title>101 Dothideomycetes genomes: a test case for predicting lifestyles and emergence of pathogens.</title>
        <authorList>
            <person name="Haridas S."/>
            <person name="Albert R."/>
            <person name="Binder M."/>
            <person name="Bloem J."/>
            <person name="Labutti K."/>
            <person name="Salamov A."/>
            <person name="Andreopoulos B."/>
            <person name="Baker S."/>
            <person name="Barry K."/>
            <person name="Bills G."/>
            <person name="Bluhm B."/>
            <person name="Cannon C."/>
            <person name="Castanera R."/>
            <person name="Culley D."/>
            <person name="Daum C."/>
            <person name="Ezra D."/>
            <person name="Gonzalez J."/>
            <person name="Henrissat B."/>
            <person name="Kuo A."/>
            <person name="Liang C."/>
            <person name="Lipzen A."/>
            <person name="Lutzoni F."/>
            <person name="Magnuson J."/>
            <person name="Mondo S."/>
            <person name="Nolan M."/>
            <person name="Ohm R."/>
            <person name="Pangilinan J."/>
            <person name="Park H.-J."/>
            <person name="Ramirez L."/>
            <person name="Alfaro M."/>
            <person name="Sun H."/>
            <person name="Tritt A."/>
            <person name="Yoshinaga Y."/>
            <person name="Zwiers L.-H."/>
            <person name="Turgeon B."/>
            <person name="Goodwin S."/>
            <person name="Spatafora J."/>
            <person name="Crous P."/>
            <person name="Grigoriev I."/>
        </authorList>
    </citation>
    <scope>NUCLEOTIDE SEQUENCE</scope>
    <source>
        <strain evidence="5">CBS 115976</strain>
    </source>
</reference>
<feature type="signal peptide" evidence="2">
    <location>
        <begin position="1"/>
        <end position="17"/>
    </location>
</feature>
<dbReference type="AlphaFoldDB" id="A0A6A6UA28"/>
<feature type="compositionally biased region" description="Low complexity" evidence="1">
    <location>
        <begin position="331"/>
        <end position="347"/>
    </location>
</feature>
<evidence type="ECO:0000259" key="3">
    <source>
        <dbReference type="Pfam" id="PF03572"/>
    </source>
</evidence>
<protein>
    <submittedName>
        <fullName evidence="5">Uncharacterized protein</fullName>
    </submittedName>
</protein>
<feature type="domain" description="CPAF-like PDZ" evidence="4">
    <location>
        <begin position="192"/>
        <end position="303"/>
    </location>
</feature>
<organism evidence="5 6">
    <name type="scientific">Microthyrium microscopicum</name>
    <dbReference type="NCBI Taxonomy" id="703497"/>
    <lineage>
        <taxon>Eukaryota</taxon>
        <taxon>Fungi</taxon>
        <taxon>Dikarya</taxon>
        <taxon>Ascomycota</taxon>
        <taxon>Pezizomycotina</taxon>
        <taxon>Dothideomycetes</taxon>
        <taxon>Dothideomycetes incertae sedis</taxon>
        <taxon>Microthyriales</taxon>
        <taxon>Microthyriaceae</taxon>
        <taxon>Microthyrium</taxon>
    </lineage>
</organism>
<dbReference type="EMBL" id="MU004235">
    <property type="protein sequence ID" value="KAF2669042.1"/>
    <property type="molecule type" value="Genomic_DNA"/>
</dbReference>
<dbReference type="Pfam" id="PF23658">
    <property type="entry name" value="PDZ_CPAF_rel"/>
    <property type="match status" value="1"/>
</dbReference>
<keyword evidence="6" id="KW-1185">Reference proteome</keyword>
<evidence type="ECO:0000313" key="6">
    <source>
        <dbReference type="Proteomes" id="UP000799302"/>
    </source>
</evidence>
<feature type="region of interest" description="Disordered" evidence="1">
    <location>
        <begin position="45"/>
        <end position="65"/>
    </location>
</feature>
<evidence type="ECO:0000256" key="2">
    <source>
        <dbReference type="SAM" id="SignalP"/>
    </source>
</evidence>
<feature type="domain" description="Tail specific protease" evidence="3">
    <location>
        <begin position="411"/>
        <end position="598"/>
    </location>
</feature>
<sequence length="744" mass="79472">MYKSILICSLASLSAQAAPATTTATAKASTTFVSSTLKAVTTTSRVSSSVKPSSTPAPVSNSTNPCARLSSSYSKQAAAAKGELTQTTYKVTDVLACLRDVPINSTAAAAQVDYIKQYMQFQSTLAYLKNPPKSYPYPPTDILGGLDKIASKTKSGGYKNQFDFEIDIVKYAIATYDGHTAVNQFLVSNFNFLTNVLLVSISGDGNSLPGVYFLQDILLANATYAPSDIISIDGVDVTERLLSRASSNQDLDALYNSALYNPSNNQVGSSYAGSSFIFSEDSHTYKFRNGTSATLSNIASTKLSLEGIKSGKDIYENFLVPSTDDEEEEQTPSSSSSSSTAPSKPSDPVASNIEAYVKLGFPTPVAVAFDNSVGGYFLQSDPSVAVLNVRAFTGSVANPPGAPKDYDTAVDFQQTVTSFLNKSKAAGKTKLIVDVRGNGGGAVFTGYDLFRQLFPSLKLEASTRFRSHQTADYLGTLFSQFPGLTQQDIDLDSKDNDTKAITLAKADAFNFHSYIKPSGGNFSSWKDLYGPVMAGGDNFTQTLAFDFNNVAQAEAGGLQISGTGDLPNFKDQIFKTENILLITDAACASTCGLFSNLMIKNAQVKTLVMGGRPSKNQMVAIGGTQGAQVLHWDVIQSKAANGLELLAKHGAAVFKDSALLKSVTNVFQKMVADPPINFDVSASAINFRDSFFGGNGTDTPLQFQNVKKADCRVFYTAGDIKRVATTWERIVAGNYDCVDGGKKW</sequence>
<dbReference type="SUPFAM" id="SSF52096">
    <property type="entry name" value="ClpP/crotonase"/>
    <property type="match status" value="1"/>
</dbReference>
<dbReference type="PANTHER" id="PTHR37049:SF4">
    <property type="entry name" value="RHODANESE DOMAIN-CONTAINING PROTEIN"/>
    <property type="match status" value="1"/>
</dbReference>
<dbReference type="GO" id="GO:0008236">
    <property type="term" value="F:serine-type peptidase activity"/>
    <property type="evidence" value="ECO:0007669"/>
    <property type="project" value="InterPro"/>
</dbReference>
<feature type="compositionally biased region" description="Low complexity" evidence="1">
    <location>
        <begin position="45"/>
        <end position="60"/>
    </location>
</feature>
<proteinExistence type="predicted"/>
<dbReference type="InterPro" id="IPR052766">
    <property type="entry name" value="S41A_metabolite_peptidase"/>
</dbReference>
<accession>A0A6A6UA28</accession>
<dbReference type="InterPro" id="IPR056186">
    <property type="entry name" value="PDZ_CPAF-rel"/>
</dbReference>
<evidence type="ECO:0000256" key="1">
    <source>
        <dbReference type="SAM" id="MobiDB-lite"/>
    </source>
</evidence>
<dbReference type="PANTHER" id="PTHR37049">
    <property type="entry name" value="PEPTIDASE S41 FAMILY PROTEIN"/>
    <property type="match status" value="1"/>
</dbReference>
<dbReference type="Gene3D" id="3.90.226.10">
    <property type="entry name" value="2-enoyl-CoA Hydratase, Chain A, domain 1"/>
    <property type="match status" value="1"/>
</dbReference>
<evidence type="ECO:0000313" key="5">
    <source>
        <dbReference type="EMBL" id="KAF2669042.1"/>
    </source>
</evidence>
<evidence type="ECO:0000259" key="4">
    <source>
        <dbReference type="Pfam" id="PF23658"/>
    </source>
</evidence>
<feature type="chain" id="PRO_5025362542" evidence="2">
    <location>
        <begin position="18"/>
        <end position="744"/>
    </location>
</feature>
<dbReference type="Pfam" id="PF03572">
    <property type="entry name" value="Peptidase_S41"/>
    <property type="match status" value="1"/>
</dbReference>
<dbReference type="GO" id="GO:0006508">
    <property type="term" value="P:proteolysis"/>
    <property type="evidence" value="ECO:0007669"/>
    <property type="project" value="InterPro"/>
</dbReference>
<dbReference type="InterPro" id="IPR029045">
    <property type="entry name" value="ClpP/crotonase-like_dom_sf"/>
</dbReference>